<feature type="non-terminal residue" evidence="1">
    <location>
        <position position="113"/>
    </location>
</feature>
<evidence type="ECO:0000313" key="1">
    <source>
        <dbReference type="EMBL" id="NUB19914.1"/>
    </source>
</evidence>
<sequence length="113" mass="12313">MPALHGAGIGVWRALEAPPFRRHIALNTVEAGRHGHASRPLAPRREPMLNPPRIRARGRIVRTAAANHKTFCHAIDRDKTHPPEGKDSMVNRVFRAALLSMAACGLALAAHAQ</sequence>
<keyword evidence="2" id="KW-1185">Reference proteome</keyword>
<proteinExistence type="predicted"/>
<gene>
    <name evidence="1" type="ORF">GBZ26_11910</name>
</gene>
<name>A0ABX2KTD3_9PROT</name>
<comment type="caution">
    <text evidence="1">The sequence shown here is derived from an EMBL/GenBank/DDBJ whole genome shotgun (WGS) entry which is preliminary data.</text>
</comment>
<reference evidence="1 2" key="1">
    <citation type="submission" date="2019-10" db="EMBL/GenBank/DDBJ databases">
        <title>Genome sequence of Azospirillum formosense CC-Nfb-7.</title>
        <authorList>
            <person name="Ambrosini A."/>
            <person name="Sant'Anna F.H."/>
            <person name="Cassan F.D."/>
            <person name="Souza E.M."/>
            <person name="Passaglia L.M.P."/>
        </authorList>
    </citation>
    <scope>NUCLEOTIDE SEQUENCE [LARGE SCALE GENOMIC DNA]</scope>
    <source>
        <strain evidence="1 2">CC-NFb-7</strain>
    </source>
</reference>
<dbReference type="EMBL" id="WHOR01000072">
    <property type="protein sequence ID" value="NUB19914.1"/>
    <property type="molecule type" value="Genomic_DNA"/>
</dbReference>
<evidence type="ECO:0000313" key="2">
    <source>
        <dbReference type="Proteomes" id="UP000639419"/>
    </source>
</evidence>
<dbReference type="Proteomes" id="UP000639419">
    <property type="component" value="Unassembled WGS sequence"/>
</dbReference>
<protein>
    <submittedName>
        <fullName evidence="1">Uncharacterized protein</fullName>
    </submittedName>
</protein>
<accession>A0ABX2KTD3</accession>
<organism evidence="1 2">
    <name type="scientific">Azospirillum formosense</name>
    <dbReference type="NCBI Taxonomy" id="861533"/>
    <lineage>
        <taxon>Bacteria</taxon>
        <taxon>Pseudomonadati</taxon>
        <taxon>Pseudomonadota</taxon>
        <taxon>Alphaproteobacteria</taxon>
        <taxon>Rhodospirillales</taxon>
        <taxon>Azospirillaceae</taxon>
        <taxon>Azospirillum</taxon>
    </lineage>
</organism>